<dbReference type="CDD" id="cd02440">
    <property type="entry name" value="AdoMet_MTases"/>
    <property type="match status" value="1"/>
</dbReference>
<accession>A0A6C0ID22</accession>
<evidence type="ECO:0000259" key="1">
    <source>
        <dbReference type="Pfam" id="PF13649"/>
    </source>
</evidence>
<sequence>MSTSTTLDDDMGDPIRWVPTYITTTKNPKYALDVYCGDGDSTHALYQRLSPEWNVLGVDPNPAKIAMAKERHPTLLFSSVSLDTFPSASFDRIQVHTGRMLFLSKKKQFAREMTRLLKPGGRLEIFDFSPCHPIVHEIQCLDEHVRRRYFKGWQKDSSTYFSGLLSPRHSSVAVVGQDGIVCTTLEKKLN</sequence>
<dbReference type="PANTHER" id="PTHR42912">
    <property type="entry name" value="METHYLTRANSFERASE"/>
    <property type="match status" value="1"/>
</dbReference>
<name>A0A6C0ID22_9ZZZZ</name>
<dbReference type="InterPro" id="IPR041698">
    <property type="entry name" value="Methyltransf_25"/>
</dbReference>
<dbReference type="InterPro" id="IPR029063">
    <property type="entry name" value="SAM-dependent_MTases_sf"/>
</dbReference>
<dbReference type="InterPro" id="IPR050508">
    <property type="entry name" value="Methyltransf_Superfamily"/>
</dbReference>
<feature type="domain" description="Methyltransferase" evidence="1">
    <location>
        <begin position="32"/>
        <end position="121"/>
    </location>
</feature>
<dbReference type="PANTHER" id="PTHR42912:SF45">
    <property type="entry name" value="23S RRNA (GUANINE(745)-N(1))-METHYLTRANSFERASE"/>
    <property type="match status" value="1"/>
</dbReference>
<evidence type="ECO:0000313" key="2">
    <source>
        <dbReference type="EMBL" id="QHT90782.1"/>
    </source>
</evidence>
<dbReference type="AlphaFoldDB" id="A0A6C0ID22"/>
<dbReference type="Gene3D" id="3.40.50.150">
    <property type="entry name" value="Vaccinia Virus protein VP39"/>
    <property type="match status" value="1"/>
</dbReference>
<reference evidence="2" key="1">
    <citation type="journal article" date="2020" name="Nature">
        <title>Giant virus diversity and host interactions through global metagenomics.</title>
        <authorList>
            <person name="Schulz F."/>
            <person name="Roux S."/>
            <person name="Paez-Espino D."/>
            <person name="Jungbluth S."/>
            <person name="Walsh D.A."/>
            <person name="Denef V.J."/>
            <person name="McMahon K.D."/>
            <person name="Konstantinidis K.T."/>
            <person name="Eloe-Fadrosh E.A."/>
            <person name="Kyrpides N.C."/>
            <person name="Woyke T."/>
        </authorList>
    </citation>
    <scope>NUCLEOTIDE SEQUENCE</scope>
    <source>
        <strain evidence="2">GVMAG-M-3300023184-71</strain>
    </source>
</reference>
<proteinExistence type="predicted"/>
<dbReference type="EMBL" id="MN740158">
    <property type="protein sequence ID" value="QHT90782.1"/>
    <property type="molecule type" value="Genomic_DNA"/>
</dbReference>
<organism evidence="2">
    <name type="scientific">viral metagenome</name>
    <dbReference type="NCBI Taxonomy" id="1070528"/>
    <lineage>
        <taxon>unclassified sequences</taxon>
        <taxon>metagenomes</taxon>
        <taxon>organismal metagenomes</taxon>
    </lineage>
</organism>
<dbReference type="SUPFAM" id="SSF53335">
    <property type="entry name" value="S-adenosyl-L-methionine-dependent methyltransferases"/>
    <property type="match status" value="1"/>
</dbReference>
<protein>
    <recommendedName>
        <fullName evidence="1">Methyltransferase domain-containing protein</fullName>
    </recommendedName>
</protein>
<dbReference type="GO" id="GO:0008168">
    <property type="term" value="F:methyltransferase activity"/>
    <property type="evidence" value="ECO:0007669"/>
    <property type="project" value="TreeGrafter"/>
</dbReference>
<dbReference type="Pfam" id="PF13649">
    <property type="entry name" value="Methyltransf_25"/>
    <property type="match status" value="1"/>
</dbReference>